<evidence type="ECO:0000313" key="7">
    <source>
        <dbReference type="EMBL" id="BBG29374.1"/>
    </source>
</evidence>
<dbReference type="GO" id="GO:0016787">
    <property type="term" value="F:hydrolase activity"/>
    <property type="evidence" value="ECO:0007669"/>
    <property type="project" value="UniProtKB-KW"/>
</dbReference>
<feature type="binding site" evidence="5">
    <location>
        <begin position="225"/>
        <end position="226"/>
    </location>
    <ligand>
        <name>substrate</name>
    </ligand>
</feature>
<comment type="similarity">
    <text evidence="5">Belongs to the GTP cyclohydrolase I family. QueF type 2 subfamily.</text>
</comment>
<keyword evidence="8" id="KW-1185">Reference proteome</keyword>
<dbReference type="PANTHER" id="PTHR34354:SF1">
    <property type="entry name" value="NADPH-DEPENDENT 7-CYANO-7-DEAZAGUANINE REDUCTASE"/>
    <property type="match status" value="1"/>
</dbReference>
<dbReference type="EMBL" id="AP018933">
    <property type="protein sequence ID" value="BBG29374.1"/>
    <property type="molecule type" value="Genomic_DNA"/>
</dbReference>
<reference evidence="7 8" key="1">
    <citation type="submission" date="2018-09" db="EMBL/GenBank/DDBJ databases">
        <title>Zymobacter palmae IAM14233 (=T109) whole genome analysis.</title>
        <authorList>
            <person name="Yanase H."/>
        </authorList>
    </citation>
    <scope>NUCLEOTIDE SEQUENCE [LARGE SCALE GENOMIC DNA]</scope>
    <source>
        <strain evidence="7 8">IAM14233</strain>
    </source>
</reference>
<dbReference type="SUPFAM" id="SSF55620">
    <property type="entry name" value="Tetrahydrobiopterin biosynthesis enzymes-like"/>
    <property type="match status" value="1"/>
</dbReference>
<dbReference type="EC" id="1.7.1.13" evidence="5"/>
<keyword evidence="1 5" id="KW-0963">Cytoplasm</keyword>
<feature type="binding site" evidence="5">
    <location>
        <begin position="89"/>
        <end position="90"/>
    </location>
    <ligand>
        <name>NADPH</name>
        <dbReference type="ChEBI" id="CHEBI:57783"/>
    </ligand>
</feature>
<protein>
    <recommendedName>
        <fullName evidence="5">NADPH-dependent 7-cyano-7-deazaguanine reductase</fullName>
        <ecNumber evidence="5">1.7.1.13</ecNumber>
    </recommendedName>
    <alternativeName>
        <fullName evidence="5">7-cyano-7-carbaguanine reductase</fullName>
    </alternativeName>
    <alternativeName>
        <fullName evidence="5">NADPH-dependent nitrile oxidoreductase</fullName>
    </alternativeName>
    <alternativeName>
        <fullName evidence="5">PreQ(0) reductase</fullName>
    </alternativeName>
</protein>
<evidence type="ECO:0000256" key="2">
    <source>
        <dbReference type="ARBA" id="ARBA00022785"/>
    </source>
</evidence>
<dbReference type="RefSeq" id="WP_027705546.1">
    <property type="nucleotide sequence ID" value="NZ_AP018933.1"/>
</dbReference>
<evidence type="ECO:0000256" key="1">
    <source>
        <dbReference type="ARBA" id="ARBA00022490"/>
    </source>
</evidence>
<dbReference type="InterPro" id="IPR043133">
    <property type="entry name" value="GTP-CH-I_C/QueF"/>
</dbReference>
<comment type="function">
    <text evidence="5">Catalyzes the NADPH-dependent reduction of 7-cyano-7-deazaguanine (preQ0) to 7-aminomethyl-7-deazaguanine (preQ1).</text>
</comment>
<keyword evidence="4 5" id="KW-0560">Oxidoreductase</keyword>
<accession>A0A348HCM2</accession>
<dbReference type="GO" id="GO:0005737">
    <property type="term" value="C:cytoplasm"/>
    <property type="evidence" value="ECO:0007669"/>
    <property type="project" value="UniProtKB-SubCell"/>
</dbReference>
<feature type="domain" description="NADPH-dependent 7-cyano-7-deazaguanine reductase N-terminal" evidence="6">
    <location>
        <begin position="19"/>
        <end position="130"/>
    </location>
</feature>
<dbReference type="NCBIfam" id="TIGR03138">
    <property type="entry name" value="QueF"/>
    <property type="match status" value="1"/>
</dbReference>
<feature type="active site" description="Proton donor" evidence="5">
    <location>
        <position position="193"/>
    </location>
</feature>
<name>A0A348HCM2_9GAMM</name>
<sequence>MKTQSELLVDAPLGHESAYPEQYDASLLFPIDRMPQRRPLGIVDAAALPFVGVDEWQAFEISWLEPSGRPNVRIGRFTLPAQSPNLIESKSWKLYLNSFNQTAFVSEDEVVARMTRDLSAAAGAPVSVELLSVEASSLAGQAMPGECLDDLDVAIKHYTPTPELLTKASEEIVEETVYSHLLKSNCPVTGQPDWGAVVIRYRGPRMARDGLLAYLISYRQHQDFHEHCVERIFVDIMSRIAPESLVVSARYVRRGGLDINPTRATPDHALTALPAWPRLIRQ</sequence>
<dbReference type="Gene3D" id="3.30.1130.10">
    <property type="match status" value="2"/>
</dbReference>
<dbReference type="PANTHER" id="PTHR34354">
    <property type="entry name" value="NADPH-DEPENDENT 7-CYANO-7-DEAZAGUANINE REDUCTASE"/>
    <property type="match status" value="1"/>
</dbReference>
<feature type="binding site" evidence="5">
    <location>
        <begin position="87"/>
        <end position="89"/>
    </location>
    <ligand>
        <name>substrate</name>
    </ligand>
</feature>
<dbReference type="HAMAP" id="MF_00817">
    <property type="entry name" value="QueF_type2"/>
    <property type="match status" value="1"/>
</dbReference>
<keyword evidence="7" id="KW-0378">Hydrolase</keyword>
<comment type="subunit">
    <text evidence="5">Homodimer.</text>
</comment>
<evidence type="ECO:0000256" key="3">
    <source>
        <dbReference type="ARBA" id="ARBA00022857"/>
    </source>
</evidence>
<feature type="binding site" evidence="5">
    <location>
        <begin position="254"/>
        <end position="255"/>
    </location>
    <ligand>
        <name>NADPH</name>
        <dbReference type="ChEBI" id="CHEBI:57783"/>
    </ligand>
</feature>
<dbReference type="InterPro" id="IPR029139">
    <property type="entry name" value="QueF_N"/>
</dbReference>
<dbReference type="UniPathway" id="UPA00392"/>
<dbReference type="GO" id="GO:0008616">
    <property type="term" value="P:tRNA queuosine(34) biosynthetic process"/>
    <property type="evidence" value="ECO:0007669"/>
    <property type="project" value="UniProtKB-UniRule"/>
</dbReference>
<dbReference type="InterPro" id="IPR029500">
    <property type="entry name" value="QueF"/>
</dbReference>
<dbReference type="AlphaFoldDB" id="A0A348HCM2"/>
<comment type="pathway">
    <text evidence="5">tRNA modification; tRNA-queuosine biosynthesis.</text>
</comment>
<dbReference type="InterPro" id="IPR050084">
    <property type="entry name" value="NADPH_dep_7-cyano-7-deazaG_red"/>
</dbReference>
<dbReference type="PIRSF" id="PIRSF004750">
    <property type="entry name" value="Nitrile_oxidored_YqcD_prd"/>
    <property type="match status" value="1"/>
</dbReference>
<dbReference type="OrthoDB" id="9789995at2"/>
<keyword evidence="3 5" id="KW-0521">NADP</keyword>
<dbReference type="InterPro" id="IPR016428">
    <property type="entry name" value="QueF_type2"/>
</dbReference>
<dbReference type="Pfam" id="PF14819">
    <property type="entry name" value="QueF_N"/>
    <property type="match status" value="1"/>
</dbReference>
<comment type="catalytic activity">
    <reaction evidence="5">
        <text>7-aminomethyl-7-carbaguanine + 2 NADP(+) = 7-cyano-7-carbaguanine + 2 NADPH + 3 H(+)</text>
        <dbReference type="Rhea" id="RHEA:13409"/>
        <dbReference type="ChEBI" id="CHEBI:15378"/>
        <dbReference type="ChEBI" id="CHEBI:45075"/>
        <dbReference type="ChEBI" id="CHEBI:57783"/>
        <dbReference type="ChEBI" id="CHEBI:58349"/>
        <dbReference type="ChEBI" id="CHEBI:58703"/>
        <dbReference type="EC" id="1.7.1.13"/>
    </reaction>
</comment>
<evidence type="ECO:0000259" key="6">
    <source>
        <dbReference type="Pfam" id="PF14819"/>
    </source>
</evidence>
<organism evidence="7 8">
    <name type="scientific">Zymobacter palmae</name>
    <dbReference type="NCBI Taxonomy" id="33074"/>
    <lineage>
        <taxon>Bacteria</taxon>
        <taxon>Pseudomonadati</taxon>
        <taxon>Pseudomonadota</taxon>
        <taxon>Gammaproteobacteria</taxon>
        <taxon>Oceanospirillales</taxon>
        <taxon>Halomonadaceae</taxon>
        <taxon>Zymobacter group</taxon>
        <taxon>Zymobacter</taxon>
    </lineage>
</organism>
<dbReference type="KEGG" id="zpl:ZBT109_0593"/>
<evidence type="ECO:0000313" key="8">
    <source>
        <dbReference type="Proteomes" id="UP000267342"/>
    </source>
</evidence>
<feature type="active site" description="Thioimide intermediate" evidence="5">
    <location>
        <position position="186"/>
    </location>
</feature>
<dbReference type="STRING" id="1123510.GCA_000620025_02547"/>
<dbReference type="Pfam" id="PF14489">
    <property type="entry name" value="QueF"/>
    <property type="match status" value="1"/>
</dbReference>
<evidence type="ECO:0000256" key="4">
    <source>
        <dbReference type="ARBA" id="ARBA00023002"/>
    </source>
</evidence>
<keyword evidence="2 5" id="KW-0671">Queuosine biosynthesis</keyword>
<dbReference type="GO" id="GO:0033739">
    <property type="term" value="F:preQ1 synthase activity"/>
    <property type="evidence" value="ECO:0007669"/>
    <property type="project" value="UniProtKB-UniRule"/>
</dbReference>
<proteinExistence type="inferred from homology"/>
<comment type="subcellular location">
    <subcellularLocation>
        <location evidence="5">Cytoplasm</location>
    </subcellularLocation>
</comment>
<evidence type="ECO:0000256" key="5">
    <source>
        <dbReference type="HAMAP-Rule" id="MF_00817"/>
    </source>
</evidence>
<gene>
    <name evidence="5" type="primary">queF</name>
    <name evidence="7" type="ORF">ZBT109_0593</name>
</gene>
<dbReference type="Proteomes" id="UP000267342">
    <property type="component" value="Chromosome"/>
</dbReference>